<name>A0A2U1KSZ2_ARTAN</name>
<gene>
    <name evidence="2" type="ORF">CTI12_AA568130</name>
</gene>
<evidence type="ECO:0000313" key="2">
    <source>
        <dbReference type="EMBL" id="PWA39866.1"/>
    </source>
</evidence>
<evidence type="ECO:0000256" key="1">
    <source>
        <dbReference type="SAM" id="MobiDB-lite"/>
    </source>
</evidence>
<evidence type="ECO:0000313" key="3">
    <source>
        <dbReference type="Proteomes" id="UP000245207"/>
    </source>
</evidence>
<sequence length="59" mass="6425">MGDKTPSEGNVPSNSDHENTQALPTQNLSPVQPPLRRSSRSVKAPAKGLRWSRAKMLSI</sequence>
<feature type="compositionally biased region" description="Polar residues" evidence="1">
    <location>
        <begin position="7"/>
        <end position="30"/>
    </location>
</feature>
<keyword evidence="3" id="KW-1185">Reference proteome</keyword>
<proteinExistence type="predicted"/>
<accession>A0A2U1KSZ2</accession>
<feature type="region of interest" description="Disordered" evidence="1">
    <location>
        <begin position="1"/>
        <end position="59"/>
    </location>
</feature>
<dbReference type="AlphaFoldDB" id="A0A2U1KSZ2"/>
<comment type="caution">
    <text evidence="2">The sequence shown here is derived from an EMBL/GenBank/DDBJ whole genome shotgun (WGS) entry which is preliminary data.</text>
</comment>
<protein>
    <submittedName>
        <fullName evidence="2">Uncharacterized protein</fullName>
    </submittedName>
</protein>
<organism evidence="2 3">
    <name type="scientific">Artemisia annua</name>
    <name type="common">Sweet wormwood</name>
    <dbReference type="NCBI Taxonomy" id="35608"/>
    <lineage>
        <taxon>Eukaryota</taxon>
        <taxon>Viridiplantae</taxon>
        <taxon>Streptophyta</taxon>
        <taxon>Embryophyta</taxon>
        <taxon>Tracheophyta</taxon>
        <taxon>Spermatophyta</taxon>
        <taxon>Magnoliopsida</taxon>
        <taxon>eudicotyledons</taxon>
        <taxon>Gunneridae</taxon>
        <taxon>Pentapetalae</taxon>
        <taxon>asterids</taxon>
        <taxon>campanulids</taxon>
        <taxon>Asterales</taxon>
        <taxon>Asteraceae</taxon>
        <taxon>Asteroideae</taxon>
        <taxon>Anthemideae</taxon>
        <taxon>Artemisiinae</taxon>
        <taxon>Artemisia</taxon>
    </lineage>
</organism>
<reference evidence="2 3" key="1">
    <citation type="journal article" date="2018" name="Mol. Plant">
        <title>The genome of Artemisia annua provides insight into the evolution of Asteraceae family and artemisinin biosynthesis.</title>
        <authorList>
            <person name="Shen Q."/>
            <person name="Zhang L."/>
            <person name="Liao Z."/>
            <person name="Wang S."/>
            <person name="Yan T."/>
            <person name="Shi P."/>
            <person name="Liu M."/>
            <person name="Fu X."/>
            <person name="Pan Q."/>
            <person name="Wang Y."/>
            <person name="Lv Z."/>
            <person name="Lu X."/>
            <person name="Zhang F."/>
            <person name="Jiang W."/>
            <person name="Ma Y."/>
            <person name="Chen M."/>
            <person name="Hao X."/>
            <person name="Li L."/>
            <person name="Tang Y."/>
            <person name="Lv G."/>
            <person name="Zhou Y."/>
            <person name="Sun X."/>
            <person name="Brodelius P.E."/>
            <person name="Rose J.K.C."/>
            <person name="Tang K."/>
        </authorList>
    </citation>
    <scope>NUCLEOTIDE SEQUENCE [LARGE SCALE GENOMIC DNA]</scope>
    <source>
        <strain evidence="3">cv. Huhao1</strain>
        <tissue evidence="2">Leaf</tissue>
    </source>
</reference>
<dbReference type="EMBL" id="PKPP01014252">
    <property type="protein sequence ID" value="PWA39866.1"/>
    <property type="molecule type" value="Genomic_DNA"/>
</dbReference>
<dbReference type="Proteomes" id="UP000245207">
    <property type="component" value="Unassembled WGS sequence"/>
</dbReference>